<dbReference type="EMBL" id="REGW02000011">
    <property type="protein sequence ID" value="KAE8289805.1"/>
    <property type="molecule type" value="Genomic_DNA"/>
</dbReference>
<dbReference type="AlphaFoldDB" id="A0A6G0IE80"/>
<feature type="domain" description="Purple acid phosphatase N-terminal" evidence="6">
    <location>
        <begin position="55"/>
        <end position="100"/>
    </location>
</feature>
<dbReference type="Gene3D" id="3.60.21.10">
    <property type="match status" value="1"/>
</dbReference>
<dbReference type="PANTHER" id="PTHR45867:SF3">
    <property type="entry name" value="ACID PHOSPHATASE TYPE 7"/>
    <property type="match status" value="1"/>
</dbReference>
<evidence type="ECO:0000259" key="4">
    <source>
        <dbReference type="Pfam" id="PF00149"/>
    </source>
</evidence>
<dbReference type="Pfam" id="PF00149">
    <property type="entry name" value="Metallophos"/>
    <property type="match status" value="1"/>
</dbReference>
<evidence type="ECO:0000259" key="5">
    <source>
        <dbReference type="Pfam" id="PF14008"/>
    </source>
</evidence>
<evidence type="ECO:0000313" key="7">
    <source>
        <dbReference type="EMBL" id="KAE8289805.1"/>
    </source>
</evidence>
<dbReference type="SUPFAM" id="SSF56300">
    <property type="entry name" value="Metallo-dependent phosphatases"/>
    <property type="match status" value="1"/>
</dbReference>
<keyword evidence="8" id="KW-1185">Reference proteome</keyword>
<dbReference type="InterPro" id="IPR004843">
    <property type="entry name" value="Calcineurin-like_PHP"/>
</dbReference>
<gene>
    <name evidence="7" type="ORF">D5F01_LYC11515</name>
</gene>
<dbReference type="InterPro" id="IPR029052">
    <property type="entry name" value="Metallo-depent_PP-like"/>
</dbReference>
<evidence type="ECO:0000259" key="6">
    <source>
        <dbReference type="Pfam" id="PF16656"/>
    </source>
</evidence>
<sequence>MQGSVVRGPAVCVVQCCNGACSCCLRSVKPRTPVGAWCSSHLDPARAGAPLISRSTRFYGGVEKRKMFIHRVTLKGLKPAATYVYHCGSDDGWSDMFTFTALNDSTSFRSQETQLGMYDVILHIGDFAYDMHEDNARIGDEFMRQIQSIAAYVPYMTCPGNHEATYNFSNYRNRFSMPGQTESLWYSWNLGSAHFVSISTEVYFYLEYGQELLFKQYEWLKKDLEEANKPENRAVRPWIITMGHRPMYCSDDDQDDCTKFDSYVRLGRNDTKPPAPGLEDLFYRYGVDLELWAHEHTYERLWPVYGDKVCNGSKEQPYVNPKAPVHIITGSAGCRERTDRFNPNPKDWSAFRSTDYGYTRMQLVNATHIYLEQVSDDQYGKVIDSIWVVKDKHGYSAWF</sequence>
<comment type="catalytic activity">
    <reaction evidence="3">
        <text>a phosphate monoester + H2O = an alcohol + phosphate</text>
        <dbReference type="Rhea" id="RHEA:15017"/>
        <dbReference type="ChEBI" id="CHEBI:15377"/>
        <dbReference type="ChEBI" id="CHEBI:30879"/>
        <dbReference type="ChEBI" id="CHEBI:43474"/>
        <dbReference type="ChEBI" id="CHEBI:67140"/>
        <dbReference type="EC" id="3.1.3.2"/>
    </reaction>
</comment>
<evidence type="ECO:0000256" key="1">
    <source>
        <dbReference type="ARBA" id="ARBA00022729"/>
    </source>
</evidence>
<dbReference type="CDD" id="cd00839">
    <property type="entry name" value="MPP_PAPs"/>
    <property type="match status" value="1"/>
</dbReference>
<dbReference type="Gene3D" id="2.60.40.380">
    <property type="entry name" value="Purple acid phosphatase-like, N-terminal"/>
    <property type="match status" value="1"/>
</dbReference>
<keyword evidence="2" id="KW-0325">Glycoprotein</keyword>
<dbReference type="PROSITE" id="PS51257">
    <property type="entry name" value="PROKAR_LIPOPROTEIN"/>
    <property type="match status" value="1"/>
</dbReference>
<dbReference type="GO" id="GO:0003993">
    <property type="term" value="F:acid phosphatase activity"/>
    <property type="evidence" value="ECO:0007669"/>
    <property type="project" value="UniProtKB-EC"/>
</dbReference>
<comment type="caution">
    <text evidence="7">The sequence shown here is derived from an EMBL/GenBank/DDBJ whole genome shotgun (WGS) entry which is preliminary data.</text>
</comment>
<dbReference type="InterPro" id="IPR008963">
    <property type="entry name" value="Purple_acid_Pase-like_N"/>
</dbReference>
<reference evidence="7 8" key="1">
    <citation type="submission" date="2019-07" db="EMBL/GenBank/DDBJ databases">
        <title>Chromosome genome assembly for large yellow croaker.</title>
        <authorList>
            <person name="Xiao S."/>
        </authorList>
    </citation>
    <scope>NUCLEOTIDE SEQUENCE [LARGE SCALE GENOMIC DNA]</scope>
    <source>
        <strain evidence="7">JMULYC20181020</strain>
        <tissue evidence="7">Muscle</tissue>
    </source>
</reference>
<evidence type="ECO:0000256" key="3">
    <source>
        <dbReference type="RuleBase" id="RU361203"/>
    </source>
</evidence>
<dbReference type="Pfam" id="PF14008">
    <property type="entry name" value="Metallophos_C"/>
    <property type="match status" value="1"/>
</dbReference>
<evidence type="ECO:0000256" key="2">
    <source>
        <dbReference type="ARBA" id="ARBA00023180"/>
    </source>
</evidence>
<feature type="domain" description="Purple acid phosphatase C-terminal" evidence="5">
    <location>
        <begin position="323"/>
        <end position="385"/>
    </location>
</feature>
<dbReference type="EC" id="3.1.3.2" evidence="3"/>
<organism evidence="7 8">
    <name type="scientific">Larimichthys crocea</name>
    <name type="common">Large yellow croaker</name>
    <name type="synonym">Pseudosciaena crocea</name>
    <dbReference type="NCBI Taxonomy" id="215358"/>
    <lineage>
        <taxon>Eukaryota</taxon>
        <taxon>Metazoa</taxon>
        <taxon>Chordata</taxon>
        <taxon>Craniata</taxon>
        <taxon>Vertebrata</taxon>
        <taxon>Euteleostomi</taxon>
        <taxon>Actinopterygii</taxon>
        <taxon>Neopterygii</taxon>
        <taxon>Teleostei</taxon>
        <taxon>Neoteleostei</taxon>
        <taxon>Acanthomorphata</taxon>
        <taxon>Eupercaria</taxon>
        <taxon>Sciaenidae</taxon>
        <taxon>Larimichthys</taxon>
    </lineage>
</organism>
<comment type="similarity">
    <text evidence="3">Belongs to the metallophosphoesterase superfamily. Purple acid phosphatase family.</text>
</comment>
<dbReference type="Pfam" id="PF16656">
    <property type="entry name" value="Pur_ac_phosph_N"/>
    <property type="match status" value="1"/>
</dbReference>
<proteinExistence type="inferred from homology"/>
<dbReference type="InterPro" id="IPR025733">
    <property type="entry name" value="PAPs_C"/>
</dbReference>
<accession>A0A6G0IE80</accession>
<keyword evidence="1" id="KW-0732">Signal</keyword>
<protein>
    <recommendedName>
        <fullName evidence="3">Purple acid phosphatase</fullName>
        <ecNumber evidence="3">3.1.3.2</ecNumber>
    </recommendedName>
</protein>
<dbReference type="PANTHER" id="PTHR45867">
    <property type="entry name" value="PURPLE ACID PHOSPHATASE"/>
    <property type="match status" value="1"/>
</dbReference>
<dbReference type="InterPro" id="IPR041792">
    <property type="entry name" value="MPP_PAP"/>
</dbReference>
<dbReference type="GO" id="GO:0046872">
    <property type="term" value="F:metal ion binding"/>
    <property type="evidence" value="ECO:0007669"/>
    <property type="project" value="InterPro"/>
</dbReference>
<dbReference type="SUPFAM" id="SSF49363">
    <property type="entry name" value="Purple acid phosphatase, N-terminal domain"/>
    <property type="match status" value="1"/>
</dbReference>
<feature type="domain" description="Calcineurin-like phosphoesterase" evidence="4">
    <location>
        <begin position="117"/>
        <end position="298"/>
    </location>
</feature>
<dbReference type="InterPro" id="IPR015914">
    <property type="entry name" value="PAPs_N"/>
</dbReference>
<name>A0A6G0IE80_LARCR</name>
<keyword evidence="3" id="KW-0378">Hydrolase</keyword>
<evidence type="ECO:0000313" key="8">
    <source>
        <dbReference type="Proteomes" id="UP000424527"/>
    </source>
</evidence>
<dbReference type="Proteomes" id="UP000424527">
    <property type="component" value="Unassembled WGS sequence"/>
</dbReference>